<name>A0ABQ8UIV9_9EUKA</name>
<evidence type="ECO:0000313" key="1">
    <source>
        <dbReference type="EMBL" id="KAJ4458148.1"/>
    </source>
</evidence>
<keyword evidence="2" id="KW-1185">Reference proteome</keyword>
<reference evidence="1" key="1">
    <citation type="journal article" date="2022" name="bioRxiv">
        <title>Genomics of Preaxostyla Flagellates Illuminates Evolutionary Transitions and the Path Towards Mitochondrial Loss.</title>
        <authorList>
            <person name="Novak L.V.F."/>
            <person name="Treitli S.C."/>
            <person name="Pyrih J."/>
            <person name="Halakuc P."/>
            <person name="Pipaliya S.V."/>
            <person name="Vacek V."/>
            <person name="Brzon O."/>
            <person name="Soukal P."/>
            <person name="Eme L."/>
            <person name="Dacks J.B."/>
            <person name="Karnkowska A."/>
            <person name="Elias M."/>
            <person name="Hampl V."/>
        </authorList>
    </citation>
    <scope>NUCLEOTIDE SEQUENCE</scope>
    <source>
        <strain evidence="1">RCP-MX</strain>
    </source>
</reference>
<dbReference type="Proteomes" id="UP001141327">
    <property type="component" value="Unassembled WGS sequence"/>
</dbReference>
<protein>
    <submittedName>
        <fullName evidence="1">Uncharacterized protein</fullName>
    </submittedName>
</protein>
<comment type="caution">
    <text evidence="1">The sequence shown here is derived from an EMBL/GenBank/DDBJ whole genome shotgun (WGS) entry which is preliminary data.</text>
</comment>
<gene>
    <name evidence="1" type="ORF">PAPYR_6271</name>
</gene>
<proteinExistence type="predicted"/>
<dbReference type="EMBL" id="JAPMOS010000034">
    <property type="protein sequence ID" value="KAJ4458148.1"/>
    <property type="molecule type" value="Genomic_DNA"/>
</dbReference>
<organism evidence="1 2">
    <name type="scientific">Paratrimastix pyriformis</name>
    <dbReference type="NCBI Taxonomy" id="342808"/>
    <lineage>
        <taxon>Eukaryota</taxon>
        <taxon>Metamonada</taxon>
        <taxon>Preaxostyla</taxon>
        <taxon>Paratrimastigidae</taxon>
        <taxon>Paratrimastix</taxon>
    </lineage>
</organism>
<evidence type="ECO:0000313" key="2">
    <source>
        <dbReference type="Proteomes" id="UP001141327"/>
    </source>
</evidence>
<sequence>MFMPCHKECTFTFELLIRQLNDLSSTLDPNQPCNFRHIDTSSFNSTIETRGGGGFESSITAKLLFPFLDLLLFHFGSLKIALLYQ</sequence>
<accession>A0ABQ8UIV9</accession>